<organism evidence="9 10">
    <name type="scientific">Allohahella marinimesophila</name>
    <dbReference type="NCBI Taxonomy" id="1054972"/>
    <lineage>
        <taxon>Bacteria</taxon>
        <taxon>Pseudomonadati</taxon>
        <taxon>Pseudomonadota</taxon>
        <taxon>Gammaproteobacteria</taxon>
        <taxon>Oceanospirillales</taxon>
        <taxon>Hahellaceae</taxon>
        <taxon>Allohahella</taxon>
    </lineage>
</organism>
<feature type="region of interest" description="Disordered" evidence="6">
    <location>
        <begin position="1"/>
        <end position="34"/>
    </location>
</feature>
<dbReference type="RefSeq" id="WP_344805760.1">
    <property type="nucleotide sequence ID" value="NZ_BAABBO010000009.1"/>
</dbReference>
<evidence type="ECO:0000259" key="8">
    <source>
        <dbReference type="Pfam" id="PF04545"/>
    </source>
</evidence>
<accession>A0ABP7P8Q3</accession>
<evidence type="ECO:0000313" key="10">
    <source>
        <dbReference type="Proteomes" id="UP001501337"/>
    </source>
</evidence>
<keyword evidence="4" id="KW-0238">DNA-binding</keyword>
<dbReference type="Gene3D" id="1.10.1740.10">
    <property type="match status" value="1"/>
</dbReference>
<dbReference type="Gene3D" id="1.10.10.10">
    <property type="entry name" value="Winged helix-like DNA-binding domain superfamily/Winged helix DNA-binding domain"/>
    <property type="match status" value="1"/>
</dbReference>
<dbReference type="Proteomes" id="UP001501337">
    <property type="component" value="Unassembled WGS sequence"/>
</dbReference>
<evidence type="ECO:0000313" key="9">
    <source>
        <dbReference type="EMBL" id="GAA3961580.1"/>
    </source>
</evidence>
<dbReference type="Pfam" id="PF04545">
    <property type="entry name" value="Sigma70_r4"/>
    <property type="match status" value="1"/>
</dbReference>
<keyword evidence="3" id="KW-0731">Sigma factor</keyword>
<dbReference type="SUPFAM" id="SSF88946">
    <property type="entry name" value="Sigma2 domain of RNA polymerase sigma factors"/>
    <property type="match status" value="1"/>
</dbReference>
<evidence type="ECO:0000256" key="3">
    <source>
        <dbReference type="ARBA" id="ARBA00023082"/>
    </source>
</evidence>
<dbReference type="InterPro" id="IPR014284">
    <property type="entry name" value="RNA_pol_sigma-70_dom"/>
</dbReference>
<comment type="similarity">
    <text evidence="1">Belongs to the sigma-70 factor family. ECF subfamily.</text>
</comment>
<evidence type="ECO:0000259" key="7">
    <source>
        <dbReference type="Pfam" id="PF04542"/>
    </source>
</evidence>
<reference evidence="10" key="1">
    <citation type="journal article" date="2019" name="Int. J. Syst. Evol. Microbiol.">
        <title>The Global Catalogue of Microorganisms (GCM) 10K type strain sequencing project: providing services to taxonomists for standard genome sequencing and annotation.</title>
        <authorList>
            <consortium name="The Broad Institute Genomics Platform"/>
            <consortium name="The Broad Institute Genome Sequencing Center for Infectious Disease"/>
            <person name="Wu L."/>
            <person name="Ma J."/>
        </authorList>
    </citation>
    <scope>NUCLEOTIDE SEQUENCE [LARGE SCALE GENOMIC DNA]</scope>
    <source>
        <strain evidence="10">JCM 17555</strain>
    </source>
</reference>
<evidence type="ECO:0000256" key="4">
    <source>
        <dbReference type="ARBA" id="ARBA00023125"/>
    </source>
</evidence>
<dbReference type="InterPro" id="IPR036388">
    <property type="entry name" value="WH-like_DNA-bd_sf"/>
</dbReference>
<dbReference type="InterPro" id="IPR013325">
    <property type="entry name" value="RNA_pol_sigma_r2"/>
</dbReference>
<sequence>MEPTDPANDAGINVDHDTDNRDLSNSSLPSDHQGEELGELLRRIATDRNKAAFHIFFKEFAPKIKSYAIKQGMLEHGDELVQEVMVNIWRRAAQFDSSKASATTWVYAITRNARIDMLRKFGRSSVETSVDTEHLWSIPGTDEPVGNWQDGVIAAKVRKSLDVLPNEQKDVIAKVYLEDKSHQRVADEMGLPLGTVKSRVRLALQKLNVALDGKVEINN</sequence>
<dbReference type="SUPFAM" id="SSF88659">
    <property type="entry name" value="Sigma3 and sigma4 domains of RNA polymerase sigma factors"/>
    <property type="match status" value="1"/>
</dbReference>
<name>A0ABP7P8Q3_9GAMM</name>
<keyword evidence="2" id="KW-0805">Transcription regulation</keyword>
<keyword evidence="5" id="KW-0804">Transcription</keyword>
<dbReference type="InterPro" id="IPR007627">
    <property type="entry name" value="RNA_pol_sigma70_r2"/>
</dbReference>
<protein>
    <submittedName>
        <fullName evidence="9">Sigma-70 family RNA polymerase sigma factor</fullName>
    </submittedName>
</protein>
<dbReference type="CDD" id="cd06171">
    <property type="entry name" value="Sigma70_r4"/>
    <property type="match status" value="1"/>
</dbReference>
<dbReference type="PANTHER" id="PTHR43133:SF62">
    <property type="entry name" value="RNA POLYMERASE SIGMA FACTOR SIGZ"/>
    <property type="match status" value="1"/>
</dbReference>
<evidence type="ECO:0000256" key="5">
    <source>
        <dbReference type="ARBA" id="ARBA00023163"/>
    </source>
</evidence>
<dbReference type="InterPro" id="IPR039425">
    <property type="entry name" value="RNA_pol_sigma-70-like"/>
</dbReference>
<dbReference type="NCBIfam" id="TIGR02937">
    <property type="entry name" value="sigma70-ECF"/>
    <property type="match status" value="1"/>
</dbReference>
<gene>
    <name evidence="9" type="ORF">GCM10022278_19510</name>
</gene>
<dbReference type="InterPro" id="IPR013324">
    <property type="entry name" value="RNA_pol_sigma_r3/r4-like"/>
</dbReference>
<feature type="domain" description="RNA polymerase sigma-70 region 2" evidence="7">
    <location>
        <begin position="58"/>
        <end position="120"/>
    </location>
</feature>
<dbReference type="EMBL" id="BAABBO010000009">
    <property type="protein sequence ID" value="GAA3961580.1"/>
    <property type="molecule type" value="Genomic_DNA"/>
</dbReference>
<evidence type="ECO:0000256" key="6">
    <source>
        <dbReference type="SAM" id="MobiDB-lite"/>
    </source>
</evidence>
<dbReference type="InterPro" id="IPR007630">
    <property type="entry name" value="RNA_pol_sigma70_r4"/>
</dbReference>
<evidence type="ECO:0000256" key="2">
    <source>
        <dbReference type="ARBA" id="ARBA00023015"/>
    </source>
</evidence>
<comment type="caution">
    <text evidence="9">The sequence shown here is derived from an EMBL/GenBank/DDBJ whole genome shotgun (WGS) entry which is preliminary data.</text>
</comment>
<evidence type="ECO:0000256" key="1">
    <source>
        <dbReference type="ARBA" id="ARBA00010641"/>
    </source>
</evidence>
<dbReference type="Pfam" id="PF04542">
    <property type="entry name" value="Sigma70_r2"/>
    <property type="match status" value="1"/>
</dbReference>
<keyword evidence="10" id="KW-1185">Reference proteome</keyword>
<feature type="domain" description="RNA polymerase sigma-70 region 4" evidence="8">
    <location>
        <begin position="161"/>
        <end position="207"/>
    </location>
</feature>
<proteinExistence type="inferred from homology"/>
<dbReference type="PANTHER" id="PTHR43133">
    <property type="entry name" value="RNA POLYMERASE ECF-TYPE SIGMA FACTO"/>
    <property type="match status" value="1"/>
</dbReference>